<keyword evidence="14" id="KW-1185">Reference proteome</keyword>
<dbReference type="Pfam" id="PF02518">
    <property type="entry name" value="HATPase_c"/>
    <property type="match status" value="1"/>
</dbReference>
<feature type="domain" description="Histidine kinase" evidence="11">
    <location>
        <begin position="313"/>
        <end position="528"/>
    </location>
</feature>
<dbReference type="PROSITE" id="PS50885">
    <property type="entry name" value="HAMP"/>
    <property type="match status" value="1"/>
</dbReference>
<protein>
    <recommendedName>
        <fullName evidence="3">histidine kinase</fullName>
        <ecNumber evidence="3">2.7.13.3</ecNumber>
    </recommendedName>
</protein>
<evidence type="ECO:0000256" key="5">
    <source>
        <dbReference type="ARBA" id="ARBA00022553"/>
    </source>
</evidence>
<evidence type="ECO:0000259" key="12">
    <source>
        <dbReference type="PROSITE" id="PS50885"/>
    </source>
</evidence>
<dbReference type="EC" id="2.7.13.3" evidence="3"/>
<evidence type="ECO:0000256" key="1">
    <source>
        <dbReference type="ARBA" id="ARBA00000085"/>
    </source>
</evidence>
<evidence type="ECO:0000313" key="14">
    <source>
        <dbReference type="Proteomes" id="UP000196027"/>
    </source>
</evidence>
<organism evidence="13 14">
    <name type="scientific">Oleiphilus messinensis</name>
    <dbReference type="NCBI Taxonomy" id="141451"/>
    <lineage>
        <taxon>Bacteria</taxon>
        <taxon>Pseudomonadati</taxon>
        <taxon>Pseudomonadota</taxon>
        <taxon>Gammaproteobacteria</taxon>
        <taxon>Oceanospirillales</taxon>
        <taxon>Oleiphilaceae</taxon>
        <taxon>Oleiphilus</taxon>
    </lineage>
</organism>
<keyword evidence="8 13" id="KW-0418">Kinase</keyword>
<accession>A0A1Y0IEY3</accession>
<dbReference type="CDD" id="cd00082">
    <property type="entry name" value="HisKA"/>
    <property type="match status" value="1"/>
</dbReference>
<evidence type="ECO:0000256" key="9">
    <source>
        <dbReference type="ARBA" id="ARBA00022840"/>
    </source>
</evidence>
<dbReference type="InterPro" id="IPR003661">
    <property type="entry name" value="HisK_dim/P_dom"/>
</dbReference>
<keyword evidence="6" id="KW-0808">Transferase</keyword>
<dbReference type="PROSITE" id="PS50109">
    <property type="entry name" value="HIS_KIN"/>
    <property type="match status" value="1"/>
</dbReference>
<dbReference type="SUPFAM" id="SSF55874">
    <property type="entry name" value="ATPase domain of HSP90 chaperone/DNA topoisomerase II/histidine kinase"/>
    <property type="match status" value="1"/>
</dbReference>
<dbReference type="InterPro" id="IPR003660">
    <property type="entry name" value="HAMP_dom"/>
</dbReference>
<dbReference type="OrthoDB" id="9804645at2"/>
<dbReference type="Pfam" id="PF00512">
    <property type="entry name" value="HisKA"/>
    <property type="match status" value="1"/>
</dbReference>
<evidence type="ECO:0000256" key="7">
    <source>
        <dbReference type="ARBA" id="ARBA00022741"/>
    </source>
</evidence>
<dbReference type="SMART" id="SM00388">
    <property type="entry name" value="HisKA"/>
    <property type="match status" value="1"/>
</dbReference>
<evidence type="ECO:0000313" key="13">
    <source>
        <dbReference type="EMBL" id="ARU57933.1"/>
    </source>
</evidence>
<dbReference type="InterPro" id="IPR050980">
    <property type="entry name" value="2C_sensor_his_kinase"/>
</dbReference>
<evidence type="ECO:0000256" key="4">
    <source>
        <dbReference type="ARBA" id="ARBA00022475"/>
    </source>
</evidence>
<dbReference type="GO" id="GO:0005886">
    <property type="term" value="C:plasma membrane"/>
    <property type="evidence" value="ECO:0007669"/>
    <property type="project" value="UniProtKB-SubCell"/>
</dbReference>
<sequence length="533" mass="60489">MFKAFGRLWLFIILPLVVLLYPSDYNPINSLSNWLFQDRVVNTYQGTFYLLEKRLNQHPQSEWVEQFPDITRNFVYDIKLIPTNEASDSEIIVENLKQGKFAYLDDDDVSVLARQVSGSDLSIYMYLDIGEDLDTINSARGPLTLLRDELLTLERVQWGTRLAALEPEFAFPLTLVPLDGLKLSERKLQQLQQKGITYELSEERYTILYISLTEQELLRAGPAPMPGSIEKALVAIFSMVIGALSIGMILFLYPLWRDLNKLAGTASSFGEGYLDRRAELGKRSIVIRLASSFNAMADRIENMIKSQRDLTNAIAHDLRTPLSRLSFAFEMLDHDDVSEEDRRRYSRSIGTSIDTLDHLIQQILALSRYSRAADVAQFSHSKLALALQDATELTQAAYPKLNIGCDISPELHTETVFSDRRAILRALDNLLGNAVRFAKSTIEIDFVTTETHYCLRVSDDGPGIPEQDYEKVFLPFSQLGNAQREISKEHGLGLAIVKQIALWHRGTIQLKRSNLGGAQFELCWPRVQEHKVP</sequence>
<proteinExistence type="predicted"/>
<dbReference type="RefSeq" id="WP_087462775.1">
    <property type="nucleotide sequence ID" value="NZ_CP021425.1"/>
</dbReference>
<keyword evidence="10" id="KW-1133">Transmembrane helix</keyword>
<evidence type="ECO:0000256" key="10">
    <source>
        <dbReference type="SAM" id="Phobius"/>
    </source>
</evidence>
<keyword evidence="4" id="KW-1003">Cell membrane</keyword>
<dbReference type="InterPro" id="IPR036890">
    <property type="entry name" value="HATPase_C_sf"/>
</dbReference>
<dbReference type="Gene3D" id="1.10.287.130">
    <property type="match status" value="1"/>
</dbReference>
<dbReference type="CDD" id="cd06225">
    <property type="entry name" value="HAMP"/>
    <property type="match status" value="1"/>
</dbReference>
<evidence type="ECO:0000256" key="2">
    <source>
        <dbReference type="ARBA" id="ARBA00004651"/>
    </source>
</evidence>
<feature type="transmembrane region" description="Helical" evidence="10">
    <location>
        <begin position="232"/>
        <end position="253"/>
    </location>
</feature>
<dbReference type="PANTHER" id="PTHR44936">
    <property type="entry name" value="SENSOR PROTEIN CREC"/>
    <property type="match status" value="1"/>
</dbReference>
<dbReference type="InterPro" id="IPR005467">
    <property type="entry name" value="His_kinase_dom"/>
</dbReference>
<keyword evidence="7" id="KW-0547">Nucleotide-binding</keyword>
<feature type="domain" description="HAMP" evidence="12">
    <location>
        <begin position="253"/>
        <end position="305"/>
    </location>
</feature>
<dbReference type="InterPro" id="IPR003594">
    <property type="entry name" value="HATPase_dom"/>
</dbReference>
<dbReference type="PRINTS" id="PR00344">
    <property type="entry name" value="BCTRLSENSOR"/>
</dbReference>
<keyword evidence="9" id="KW-0067">ATP-binding</keyword>
<gene>
    <name evidence="13" type="ORF">OLMES_3913</name>
</gene>
<comment type="subcellular location">
    <subcellularLocation>
        <location evidence="2">Cell membrane</location>
        <topology evidence="2">Multi-pass membrane protein</topology>
    </subcellularLocation>
</comment>
<evidence type="ECO:0000256" key="3">
    <source>
        <dbReference type="ARBA" id="ARBA00012438"/>
    </source>
</evidence>
<dbReference type="EMBL" id="CP021425">
    <property type="protein sequence ID" value="ARU57933.1"/>
    <property type="molecule type" value="Genomic_DNA"/>
</dbReference>
<keyword evidence="5" id="KW-0597">Phosphoprotein</keyword>
<reference evidence="13 14" key="1">
    <citation type="submission" date="2017-05" db="EMBL/GenBank/DDBJ databases">
        <title>Genomic insights into alkan degradation activity of Oleiphilus messinensis.</title>
        <authorList>
            <person name="Kozyavkin S.A."/>
            <person name="Slesarev A.I."/>
            <person name="Golyshin P.N."/>
            <person name="Korzhenkov A."/>
            <person name="Golyshina O.N."/>
            <person name="Toshchakov S.V."/>
        </authorList>
    </citation>
    <scope>NUCLEOTIDE SEQUENCE [LARGE SCALE GENOMIC DNA]</scope>
    <source>
        <strain evidence="13 14">ME102</strain>
    </source>
</reference>
<evidence type="ECO:0000256" key="6">
    <source>
        <dbReference type="ARBA" id="ARBA00022679"/>
    </source>
</evidence>
<keyword evidence="10" id="KW-0472">Membrane</keyword>
<name>A0A1Y0IEY3_9GAMM</name>
<dbReference type="Gene3D" id="3.30.565.10">
    <property type="entry name" value="Histidine kinase-like ATPase, C-terminal domain"/>
    <property type="match status" value="1"/>
</dbReference>
<dbReference type="PANTHER" id="PTHR44936:SF10">
    <property type="entry name" value="SENSOR PROTEIN RSTB"/>
    <property type="match status" value="1"/>
</dbReference>
<comment type="catalytic activity">
    <reaction evidence="1">
        <text>ATP + protein L-histidine = ADP + protein N-phospho-L-histidine.</text>
        <dbReference type="EC" id="2.7.13.3"/>
    </reaction>
</comment>
<dbReference type="InterPro" id="IPR004358">
    <property type="entry name" value="Sig_transdc_His_kin-like_C"/>
</dbReference>
<evidence type="ECO:0000259" key="11">
    <source>
        <dbReference type="PROSITE" id="PS50109"/>
    </source>
</evidence>
<evidence type="ECO:0000256" key="8">
    <source>
        <dbReference type="ARBA" id="ARBA00022777"/>
    </source>
</evidence>
<dbReference type="Proteomes" id="UP000196027">
    <property type="component" value="Chromosome"/>
</dbReference>
<dbReference type="KEGG" id="ome:OLMES_3913"/>
<dbReference type="GO" id="GO:0000155">
    <property type="term" value="F:phosphorelay sensor kinase activity"/>
    <property type="evidence" value="ECO:0007669"/>
    <property type="project" value="InterPro"/>
</dbReference>
<dbReference type="InterPro" id="IPR036097">
    <property type="entry name" value="HisK_dim/P_sf"/>
</dbReference>
<dbReference type="SUPFAM" id="SSF47384">
    <property type="entry name" value="Homodimeric domain of signal transducing histidine kinase"/>
    <property type="match status" value="1"/>
</dbReference>
<dbReference type="AlphaFoldDB" id="A0A1Y0IEY3"/>
<keyword evidence="10" id="KW-0812">Transmembrane</keyword>
<dbReference type="SMART" id="SM00387">
    <property type="entry name" value="HATPase_c"/>
    <property type="match status" value="1"/>
</dbReference>
<dbReference type="GO" id="GO:0005524">
    <property type="term" value="F:ATP binding"/>
    <property type="evidence" value="ECO:0007669"/>
    <property type="project" value="UniProtKB-KW"/>
</dbReference>